<gene>
    <name evidence="3" type="ORF">FHX73_112116</name>
</gene>
<dbReference type="Proteomes" id="UP000317940">
    <property type="component" value="Unassembled WGS sequence"/>
</dbReference>
<dbReference type="AlphaFoldDB" id="A0A561UG20"/>
<dbReference type="OrthoDB" id="4300699at2"/>
<evidence type="ECO:0000313" key="3">
    <source>
        <dbReference type="EMBL" id="TWF98309.1"/>
    </source>
</evidence>
<organism evidence="3 4">
    <name type="scientific">Kitasatospora viridis</name>
    <dbReference type="NCBI Taxonomy" id="281105"/>
    <lineage>
        <taxon>Bacteria</taxon>
        <taxon>Bacillati</taxon>
        <taxon>Actinomycetota</taxon>
        <taxon>Actinomycetes</taxon>
        <taxon>Kitasatosporales</taxon>
        <taxon>Streptomycetaceae</taxon>
        <taxon>Kitasatospora</taxon>
    </lineage>
</organism>
<accession>A0A561UG20</accession>
<dbReference type="InterPro" id="IPR050266">
    <property type="entry name" value="AB_hydrolase_sf"/>
</dbReference>
<dbReference type="EMBL" id="VIWT01000001">
    <property type="protein sequence ID" value="TWF98309.1"/>
    <property type="molecule type" value="Genomic_DNA"/>
</dbReference>
<evidence type="ECO:0000259" key="2">
    <source>
        <dbReference type="Pfam" id="PF00561"/>
    </source>
</evidence>
<feature type="domain" description="AB hydrolase-1" evidence="2">
    <location>
        <begin position="27"/>
        <end position="141"/>
    </location>
</feature>
<dbReference type="InterPro" id="IPR029058">
    <property type="entry name" value="AB_hydrolase_fold"/>
</dbReference>
<dbReference type="PANTHER" id="PTHR43798:SF31">
    <property type="entry name" value="AB HYDROLASE SUPERFAMILY PROTEIN YCLE"/>
    <property type="match status" value="1"/>
</dbReference>
<sequence>MNATAWTGTLAIEDTTLAVTDTGGPGPTVVYLNGSYADQKHWQRVIAELGDDYRHITFDERARGKSGTACDYSFEACLRDLDAVLTARNVERPILVGWSYGALIAVHWAARHPERTAAVVSVDGALPTEPLDEATRTQVRALFRRLSPVFPIARRLGMAARMSATQHAEINLELIDLCAPTALAPVLDAITAPTRYVLGTGGNLGADAKTMERLRADLGPALDRNPRIEVSAKVPSNHSKILRNDHRAVATAVRELADQDLTSNHITVPGAKTPAAKDLAA</sequence>
<dbReference type="GO" id="GO:0016787">
    <property type="term" value="F:hydrolase activity"/>
    <property type="evidence" value="ECO:0007669"/>
    <property type="project" value="UniProtKB-KW"/>
</dbReference>
<keyword evidence="4" id="KW-1185">Reference proteome</keyword>
<dbReference type="GO" id="GO:0016020">
    <property type="term" value="C:membrane"/>
    <property type="evidence" value="ECO:0007669"/>
    <property type="project" value="TreeGrafter"/>
</dbReference>
<dbReference type="RefSeq" id="WP_145904762.1">
    <property type="nucleotide sequence ID" value="NZ_BAAAMZ010000031.1"/>
</dbReference>
<proteinExistence type="predicted"/>
<dbReference type="Pfam" id="PF00561">
    <property type="entry name" value="Abhydrolase_1"/>
    <property type="match status" value="1"/>
</dbReference>
<reference evidence="3 4" key="1">
    <citation type="submission" date="2019-06" db="EMBL/GenBank/DDBJ databases">
        <title>Sequencing the genomes of 1000 actinobacteria strains.</title>
        <authorList>
            <person name="Klenk H.-P."/>
        </authorList>
    </citation>
    <scope>NUCLEOTIDE SEQUENCE [LARGE SCALE GENOMIC DNA]</scope>
    <source>
        <strain evidence="3 4">DSM 44826</strain>
    </source>
</reference>
<keyword evidence="1" id="KW-0378">Hydrolase</keyword>
<evidence type="ECO:0000256" key="1">
    <source>
        <dbReference type="ARBA" id="ARBA00022801"/>
    </source>
</evidence>
<dbReference type="PANTHER" id="PTHR43798">
    <property type="entry name" value="MONOACYLGLYCEROL LIPASE"/>
    <property type="match status" value="1"/>
</dbReference>
<dbReference type="InterPro" id="IPR000073">
    <property type="entry name" value="AB_hydrolase_1"/>
</dbReference>
<comment type="caution">
    <text evidence="3">The sequence shown here is derived from an EMBL/GenBank/DDBJ whole genome shotgun (WGS) entry which is preliminary data.</text>
</comment>
<dbReference type="Gene3D" id="3.40.50.1820">
    <property type="entry name" value="alpha/beta hydrolase"/>
    <property type="match status" value="1"/>
</dbReference>
<name>A0A561UG20_9ACTN</name>
<protein>
    <submittedName>
        <fullName evidence="3">Pimeloyl-ACP methyl ester carboxylesterase</fullName>
    </submittedName>
</protein>
<evidence type="ECO:0000313" key="4">
    <source>
        <dbReference type="Proteomes" id="UP000317940"/>
    </source>
</evidence>
<dbReference type="SUPFAM" id="SSF53474">
    <property type="entry name" value="alpha/beta-Hydrolases"/>
    <property type="match status" value="1"/>
</dbReference>